<dbReference type="GO" id="GO:0005516">
    <property type="term" value="F:calmodulin binding"/>
    <property type="evidence" value="ECO:0007669"/>
    <property type="project" value="UniProtKB-KW"/>
</dbReference>
<keyword evidence="4" id="KW-0119">Carbohydrate metabolism</keyword>
<evidence type="ECO:0000256" key="2">
    <source>
        <dbReference type="ARBA" id="ARBA00023289"/>
    </source>
</evidence>
<keyword evidence="4" id="KW-0449">Lipoprotein</keyword>
<dbReference type="EMBL" id="SGJD01000137">
    <property type="protein sequence ID" value="KAB0406751.1"/>
    <property type="molecule type" value="Genomic_DNA"/>
</dbReference>
<keyword evidence="4" id="KW-0321">Glycogen metabolism</keyword>
<dbReference type="GO" id="GO:0005977">
    <property type="term" value="P:glycogen metabolic process"/>
    <property type="evidence" value="ECO:0007669"/>
    <property type="project" value="UniProtKB-UniPathway"/>
</dbReference>
<evidence type="ECO:0000313" key="5">
    <source>
        <dbReference type="EMBL" id="KAB0406751.1"/>
    </source>
</evidence>
<evidence type="ECO:0000256" key="4">
    <source>
        <dbReference type="RuleBase" id="RU364123"/>
    </source>
</evidence>
<dbReference type="Proteomes" id="UP000437017">
    <property type="component" value="Unassembled WGS sequence"/>
</dbReference>
<comment type="subcellular location">
    <subcellularLocation>
        <location evidence="1 4">Cell membrane</location>
        <topology evidence="1 4">Lipid-anchor</topology>
        <orientation evidence="1 4">Cytoplasmic side</orientation>
    </subcellularLocation>
</comment>
<evidence type="ECO:0000256" key="1">
    <source>
        <dbReference type="ARBA" id="ARBA00004342"/>
    </source>
</evidence>
<name>A0A6A1QM63_BALPH</name>
<dbReference type="InterPro" id="IPR008928">
    <property type="entry name" value="6-hairpin_glycosidase_sf"/>
</dbReference>
<keyword evidence="2 4" id="KW-0636">Prenylation</keyword>
<dbReference type="OrthoDB" id="5971574at2759"/>
<dbReference type="AlphaFoldDB" id="A0A6A1QM63"/>
<organism evidence="5 6">
    <name type="scientific">Balaenoptera physalus</name>
    <name type="common">Fin whale</name>
    <name type="synonym">Balaena physalus</name>
    <dbReference type="NCBI Taxonomy" id="9770"/>
    <lineage>
        <taxon>Eukaryota</taxon>
        <taxon>Metazoa</taxon>
        <taxon>Chordata</taxon>
        <taxon>Craniata</taxon>
        <taxon>Vertebrata</taxon>
        <taxon>Euteleostomi</taxon>
        <taxon>Mammalia</taxon>
        <taxon>Eutheria</taxon>
        <taxon>Laurasiatheria</taxon>
        <taxon>Artiodactyla</taxon>
        <taxon>Whippomorpha</taxon>
        <taxon>Cetacea</taxon>
        <taxon>Mysticeti</taxon>
        <taxon>Balaenopteridae</taxon>
        <taxon>Balaenoptera</taxon>
    </lineage>
</organism>
<dbReference type="PANTHER" id="PTHR10749:SF8">
    <property type="entry name" value="PHOSPHORYLASE B KINASE REGULATORY SUBUNIT BETA"/>
    <property type="match status" value="1"/>
</dbReference>
<gene>
    <name evidence="5" type="ORF">E2I00_008495</name>
</gene>
<comment type="similarity">
    <text evidence="4">Belongs to the phosphorylase b kinase regulatory chain family.</text>
</comment>
<keyword evidence="4" id="KW-0112">Calmodulin-binding</keyword>
<reference evidence="5 6" key="1">
    <citation type="journal article" date="2019" name="PLoS ONE">
        <title>Genomic analyses reveal an absence of contemporary introgressive admixture between fin whales and blue whales, despite known hybrids.</title>
        <authorList>
            <person name="Westbury M.V."/>
            <person name="Petersen B."/>
            <person name="Lorenzen E.D."/>
        </authorList>
    </citation>
    <scope>NUCLEOTIDE SEQUENCE [LARGE SCALE GENOMIC DNA]</scope>
    <source>
        <strain evidence="5">FinWhale-01</strain>
    </source>
</reference>
<evidence type="ECO:0000256" key="3">
    <source>
        <dbReference type="ARBA" id="ARBA00025890"/>
    </source>
</evidence>
<dbReference type="GO" id="GO:0005886">
    <property type="term" value="C:plasma membrane"/>
    <property type="evidence" value="ECO:0007669"/>
    <property type="project" value="UniProtKB-SubCell"/>
</dbReference>
<feature type="non-terminal residue" evidence="5">
    <location>
        <position position="98"/>
    </location>
</feature>
<sequence length="98" mass="11411">GCSWSVIFVDIDAHNRNRQTLCSLLPRESRSHNTDAALLPCISYPAFALDDEVLFSQTLDKVVRKLKGKYGFKRFLRDGYRTSLEDPNRRYYRPAEIK</sequence>
<dbReference type="GO" id="GO:0005964">
    <property type="term" value="C:phosphorylase kinase complex"/>
    <property type="evidence" value="ECO:0007669"/>
    <property type="project" value="TreeGrafter"/>
</dbReference>
<proteinExistence type="inferred from homology"/>
<comment type="caution">
    <text evidence="5">The sequence shown here is derived from an EMBL/GenBank/DDBJ whole genome shotgun (WGS) entry which is preliminary data.</text>
</comment>
<comment type="pathway">
    <text evidence="4">Glycan biosynthesis; glycogen metabolism.</text>
</comment>
<comment type="function">
    <text evidence="4">Phosphorylase b kinase catalyzes the phosphorylation of serine in certain substrates, including troponin I.</text>
</comment>
<keyword evidence="4" id="KW-0472">Membrane</keyword>
<dbReference type="SUPFAM" id="SSF48208">
    <property type="entry name" value="Six-hairpin glycosidases"/>
    <property type="match status" value="1"/>
</dbReference>
<evidence type="ECO:0000313" key="6">
    <source>
        <dbReference type="Proteomes" id="UP000437017"/>
    </source>
</evidence>
<keyword evidence="6" id="KW-1185">Reference proteome</keyword>
<dbReference type="InterPro" id="IPR008734">
    <property type="entry name" value="PHK_A/B_su"/>
</dbReference>
<protein>
    <recommendedName>
        <fullName evidence="4">Phosphorylase b kinase regulatory subunit</fullName>
    </recommendedName>
</protein>
<comment type="subunit">
    <text evidence="3 4">Hexadecamer of 4 heterotetramers, each composed of alpha, beta, gamma, and delta subunits. Alpha (PHKA1 or PHKA2) and beta (PHKB) are regulatory subunits, gamma (PHKG1 or PHKG2) is the catalytic subunit, and delta is calmodulin.</text>
</comment>
<feature type="non-terminal residue" evidence="5">
    <location>
        <position position="1"/>
    </location>
</feature>
<accession>A0A6A1QM63</accession>
<keyword evidence="4" id="KW-1003">Cell membrane</keyword>
<dbReference type="PANTHER" id="PTHR10749">
    <property type="entry name" value="PHOSPHORYLASE B KINASE REGULATORY SUBUNIT"/>
    <property type="match status" value="1"/>
</dbReference>
<dbReference type="UniPathway" id="UPA00163"/>